<dbReference type="InterPro" id="IPR011542">
    <property type="entry name" value="SUF_FeS_clus_asmbl_SufD"/>
</dbReference>
<gene>
    <name evidence="3" type="primary">sufD</name>
    <name evidence="3" type="ORF">KQI88_06535</name>
</gene>
<evidence type="ECO:0000259" key="2">
    <source>
        <dbReference type="Pfam" id="PF01458"/>
    </source>
</evidence>
<dbReference type="Pfam" id="PF01458">
    <property type="entry name" value="SUFBD_core"/>
    <property type="match status" value="1"/>
</dbReference>
<feature type="domain" description="SUF system FeS cluster assembly SufBD core" evidence="2">
    <location>
        <begin position="136"/>
        <end position="365"/>
    </location>
</feature>
<dbReference type="InterPro" id="IPR000825">
    <property type="entry name" value="SUF_FeS_clus_asmbl_SufBD_core"/>
</dbReference>
<comment type="caution">
    <text evidence="3">The sequence shown here is derived from an EMBL/GenBank/DDBJ whole genome shotgun (WGS) entry which is preliminary data.</text>
</comment>
<protein>
    <submittedName>
        <fullName evidence="3">Fe-S cluster assembly protein SufD</fullName>
    </submittedName>
</protein>
<comment type="similarity">
    <text evidence="1">Belongs to the iron-sulfur cluster assembly SufBD family.</text>
</comment>
<dbReference type="NCBIfam" id="TIGR01981">
    <property type="entry name" value="sufD"/>
    <property type="match status" value="1"/>
</dbReference>
<dbReference type="InterPro" id="IPR055346">
    <property type="entry name" value="Fe-S_cluster_assembly_SufBD"/>
</dbReference>
<evidence type="ECO:0000313" key="3">
    <source>
        <dbReference type="EMBL" id="MBU5676068.1"/>
    </source>
</evidence>
<name>A0ABS6G114_9FIRM</name>
<organism evidence="3 4">
    <name type="scientific">Alkaliphilus flagellatus</name>
    <dbReference type="NCBI Taxonomy" id="2841507"/>
    <lineage>
        <taxon>Bacteria</taxon>
        <taxon>Bacillati</taxon>
        <taxon>Bacillota</taxon>
        <taxon>Clostridia</taxon>
        <taxon>Peptostreptococcales</taxon>
        <taxon>Natronincolaceae</taxon>
        <taxon>Alkaliphilus</taxon>
    </lineage>
</organism>
<dbReference type="PANTHER" id="PTHR30508:SF1">
    <property type="entry name" value="UPF0051 PROTEIN ABCI8, CHLOROPLASTIC-RELATED"/>
    <property type="match status" value="1"/>
</dbReference>
<dbReference type="PANTHER" id="PTHR30508">
    <property type="entry name" value="FES CLUSTER ASSEMBLY PROTEIN SUF"/>
    <property type="match status" value="1"/>
</dbReference>
<evidence type="ECO:0000256" key="1">
    <source>
        <dbReference type="ARBA" id="ARBA00043967"/>
    </source>
</evidence>
<reference evidence="3 4" key="1">
    <citation type="submission" date="2021-06" db="EMBL/GenBank/DDBJ databases">
        <authorList>
            <person name="Sun Q."/>
            <person name="Li D."/>
        </authorList>
    </citation>
    <scope>NUCLEOTIDE SEQUENCE [LARGE SCALE GENOMIC DNA]</scope>
    <source>
        <strain evidence="3 4">MSJ-5</strain>
    </source>
</reference>
<evidence type="ECO:0000313" key="4">
    <source>
        <dbReference type="Proteomes" id="UP000779508"/>
    </source>
</evidence>
<accession>A0ABS6G114</accession>
<keyword evidence="4" id="KW-1185">Reference proteome</keyword>
<dbReference type="EMBL" id="JAHLQK010000002">
    <property type="protein sequence ID" value="MBU5676068.1"/>
    <property type="molecule type" value="Genomic_DNA"/>
</dbReference>
<dbReference type="Proteomes" id="UP000779508">
    <property type="component" value="Unassembled WGS sequence"/>
</dbReference>
<proteinExistence type="inferred from homology"/>
<sequence length="394" mass="44634">MIIVQPMDENTCTEISREDSLYVQEERNKALKLFLNESVPKWKRVKLNDFKVPSYSRYEYPYFKMGVETEFGLEKISAALNNNSKVKEVININKSFGVGKKFTSMVEAFYNAGIMLHVPKNTQVSNVIKIDYRLDRDNPLLLDYNIILAEQSSKVTIVIDYNSENGMDDLFHNGVTKIIAKADSEVNIVKLQRMQDSSYHFDSNIAIVEGDARVNWYTIEMGSFLSATDFSTYLDERGSEGTLKSLFLGDGERKLDMSYQMIHLGANSNSDIQSHGALKDKSYSIFRGNLDLKKGAKKSVGAESQTVLLLDKEVRCDALPVLLCEEDDVKANHAASAGQLEESKLYYLMSRGLSMLEAKKLIIEGSFRPMIDKIPVVEIRKIVEEEVTRRIIHG</sequence>
<dbReference type="RefSeq" id="WP_216415549.1">
    <property type="nucleotide sequence ID" value="NZ_JAHLQK010000002.1"/>
</dbReference>